<dbReference type="GO" id="GO:0005737">
    <property type="term" value="C:cytoplasm"/>
    <property type="evidence" value="ECO:0007669"/>
    <property type="project" value="TreeGrafter"/>
</dbReference>
<feature type="domain" description="BPL/LPL catalytic" evidence="2">
    <location>
        <begin position="9"/>
        <end position="198"/>
    </location>
</feature>
<proteinExistence type="predicted"/>
<dbReference type="PROSITE" id="PS51733">
    <property type="entry name" value="BPL_LPL_CATALYTIC"/>
    <property type="match status" value="1"/>
</dbReference>
<dbReference type="PANTHER" id="PTHR12835">
    <property type="entry name" value="BIOTIN PROTEIN LIGASE"/>
    <property type="match status" value="1"/>
</dbReference>
<evidence type="ECO:0000313" key="3">
    <source>
        <dbReference type="EMBL" id="KGF55645.1"/>
    </source>
</evidence>
<dbReference type="EMBL" id="JRNS01000097">
    <property type="protein sequence ID" value="KGF55645.1"/>
    <property type="molecule type" value="Genomic_DNA"/>
</dbReference>
<evidence type="ECO:0000256" key="1">
    <source>
        <dbReference type="ARBA" id="ARBA00022598"/>
    </source>
</evidence>
<dbReference type="NCBIfam" id="TIGR00121">
    <property type="entry name" value="birA_ligase"/>
    <property type="match status" value="1"/>
</dbReference>
<gene>
    <name evidence="3" type="ORF">HMPREF0661_01375</name>
</gene>
<dbReference type="RefSeq" id="WP_036861907.1">
    <property type="nucleotide sequence ID" value="NZ_JRNS01000097.1"/>
</dbReference>
<reference evidence="3 4" key="1">
    <citation type="submission" date="2014-07" db="EMBL/GenBank/DDBJ databases">
        <authorList>
            <person name="McCorrison J."/>
            <person name="Sanka R."/>
            <person name="Torralba M."/>
            <person name="Gillis M."/>
            <person name="Haft D.H."/>
            <person name="Methe B."/>
            <person name="Sutton G."/>
            <person name="Nelson K.E."/>
        </authorList>
    </citation>
    <scope>NUCLEOTIDE SEQUENCE [LARGE SCALE GENOMIC DNA]</scope>
    <source>
        <strain evidence="3 4">DNF00666</strain>
    </source>
</reference>
<evidence type="ECO:0000313" key="4">
    <source>
        <dbReference type="Proteomes" id="UP000029578"/>
    </source>
</evidence>
<name>A0A096B9A2_9BACT</name>
<evidence type="ECO:0000259" key="2">
    <source>
        <dbReference type="PROSITE" id="PS51733"/>
    </source>
</evidence>
<protein>
    <submittedName>
        <fullName evidence="3">Biotin--acetyl-CoA-carboxylase ligase</fullName>
    </submittedName>
</protein>
<organism evidence="3 4">
    <name type="scientific">Prevotella melaninogenica DNF00666</name>
    <dbReference type="NCBI Taxonomy" id="1401073"/>
    <lineage>
        <taxon>Bacteria</taxon>
        <taxon>Pseudomonadati</taxon>
        <taxon>Bacteroidota</taxon>
        <taxon>Bacteroidia</taxon>
        <taxon>Bacteroidales</taxon>
        <taxon>Prevotellaceae</taxon>
        <taxon>Prevotella</taxon>
    </lineage>
</organism>
<dbReference type="Proteomes" id="UP000029578">
    <property type="component" value="Unassembled WGS sequence"/>
</dbReference>
<dbReference type="Gene3D" id="3.30.930.10">
    <property type="entry name" value="Bira Bifunctional Protein, Domain 2"/>
    <property type="match status" value="1"/>
</dbReference>
<comment type="caution">
    <text evidence="3">The sequence shown here is derived from an EMBL/GenBank/DDBJ whole genome shotgun (WGS) entry which is preliminary data.</text>
</comment>
<dbReference type="SUPFAM" id="SSF55681">
    <property type="entry name" value="Class II aaRS and biotin synthetases"/>
    <property type="match status" value="1"/>
</dbReference>
<dbReference type="InterPro" id="IPR004143">
    <property type="entry name" value="BPL_LPL_catalytic"/>
</dbReference>
<dbReference type="InterPro" id="IPR045864">
    <property type="entry name" value="aa-tRNA-synth_II/BPL/LPL"/>
</dbReference>
<dbReference type="AlphaFoldDB" id="A0A096B9A2"/>
<dbReference type="GO" id="GO:0004077">
    <property type="term" value="F:biotin--[biotin carboxyl-carrier protein] ligase activity"/>
    <property type="evidence" value="ECO:0007669"/>
    <property type="project" value="InterPro"/>
</dbReference>
<dbReference type="InterPro" id="IPR004408">
    <property type="entry name" value="Biotin_CoA_COase_ligase"/>
</dbReference>
<keyword evidence="1 3" id="KW-0436">Ligase</keyword>
<dbReference type="Pfam" id="PF03099">
    <property type="entry name" value="BPL_LplA_LipB"/>
    <property type="match status" value="1"/>
</dbReference>
<dbReference type="CDD" id="cd16442">
    <property type="entry name" value="BPL"/>
    <property type="match status" value="1"/>
</dbReference>
<sequence>MKIIDAVLGFFKPTVVEKEREVKVVRLDAVDSTNAYLRTYIPAEDEPMTVVVADYQTAGKGQGTNTWESEAGKNLLFSVLVHPTMLPVRSQFLLSEAGALALKEALADYVKDDIRLKWPNDIYWKDKKLSGTLIETKLAAGRIKDCVFGVGLNVNQETFHSDAPNPVSLCQILGHEVDKEELLNKIIKKFSELYQLLEMGGYNDISAMYHEALYRRGGFHKFRDADGEFEGAIVEVEDDGHLILRDSKGMIREYQFKEVEFII</sequence>
<dbReference type="PANTHER" id="PTHR12835:SF5">
    <property type="entry name" value="BIOTIN--PROTEIN LIGASE"/>
    <property type="match status" value="1"/>
</dbReference>
<accession>A0A096B9A2</accession>